<accession>A0ABT3TIM5</accession>
<evidence type="ECO:0000256" key="1">
    <source>
        <dbReference type="ARBA" id="ARBA00022729"/>
    </source>
</evidence>
<proteinExistence type="predicted"/>
<dbReference type="InterPro" id="IPR001611">
    <property type="entry name" value="Leu-rich_rpt"/>
</dbReference>
<keyword evidence="3" id="KW-1185">Reference proteome</keyword>
<dbReference type="InterPro" id="IPR032675">
    <property type="entry name" value="LRR_dom_sf"/>
</dbReference>
<protein>
    <submittedName>
        <fullName evidence="2">Leucine-rich repeat domain-containing protein</fullName>
    </submittedName>
</protein>
<name>A0ABT3TIM5_9GAMM</name>
<sequence>MRSQLSHYFRCSAAAALAIGLSACSDYRLTVNEKTVYTPDPLFTAFEVVDENLKNCIIQRIEDQTITAAGQLKELNCSHGNITSLVGIGTFRGLQRVKLSNNKLDDLTPLAQLTQLEVLDLEDNPLRELGPVPGLPRLSLLNVIGNQQLRCSEIEPERLSPLLRVEAPEHCKRQANPGGDR</sequence>
<dbReference type="RefSeq" id="WP_279246189.1">
    <property type="nucleotide sequence ID" value="NZ_SHNN01000003.1"/>
</dbReference>
<dbReference type="Gene3D" id="3.80.10.10">
    <property type="entry name" value="Ribonuclease Inhibitor"/>
    <property type="match status" value="1"/>
</dbReference>
<evidence type="ECO:0000313" key="2">
    <source>
        <dbReference type="EMBL" id="MCX2982162.1"/>
    </source>
</evidence>
<dbReference type="PROSITE" id="PS51257">
    <property type="entry name" value="PROKAR_LIPOPROTEIN"/>
    <property type="match status" value="1"/>
</dbReference>
<gene>
    <name evidence="2" type="ORF">EYC98_14975</name>
</gene>
<dbReference type="SUPFAM" id="SSF52075">
    <property type="entry name" value="Outer arm dynein light chain 1"/>
    <property type="match status" value="1"/>
</dbReference>
<evidence type="ECO:0000313" key="3">
    <source>
        <dbReference type="Proteomes" id="UP001143362"/>
    </source>
</evidence>
<dbReference type="InterPro" id="IPR050328">
    <property type="entry name" value="Dev_Immune_Receptor"/>
</dbReference>
<comment type="caution">
    <text evidence="2">The sequence shown here is derived from an EMBL/GenBank/DDBJ whole genome shotgun (WGS) entry which is preliminary data.</text>
</comment>
<reference evidence="2" key="1">
    <citation type="submission" date="2019-02" db="EMBL/GenBank/DDBJ databases">
        <authorList>
            <person name="Li S.-H."/>
        </authorList>
    </citation>
    <scope>NUCLEOTIDE SEQUENCE</scope>
    <source>
        <strain evidence="2">IMCC14734</strain>
    </source>
</reference>
<organism evidence="2 3">
    <name type="scientific">Candidatus Litorirhabdus singularis</name>
    <dbReference type="NCBI Taxonomy" id="2518993"/>
    <lineage>
        <taxon>Bacteria</taxon>
        <taxon>Pseudomonadati</taxon>
        <taxon>Pseudomonadota</taxon>
        <taxon>Gammaproteobacteria</taxon>
        <taxon>Cellvibrionales</taxon>
        <taxon>Halieaceae</taxon>
        <taxon>Candidatus Litorirhabdus</taxon>
    </lineage>
</organism>
<dbReference type="PANTHER" id="PTHR24373:SF384">
    <property type="entry name" value="LEUCINE RICH REPEAT CONTAINING 38"/>
    <property type="match status" value="1"/>
</dbReference>
<dbReference type="PROSITE" id="PS51450">
    <property type="entry name" value="LRR"/>
    <property type="match status" value="2"/>
</dbReference>
<keyword evidence="1" id="KW-0732">Signal</keyword>
<dbReference type="EMBL" id="SHNN01000003">
    <property type="protein sequence ID" value="MCX2982162.1"/>
    <property type="molecule type" value="Genomic_DNA"/>
</dbReference>
<dbReference type="Proteomes" id="UP001143362">
    <property type="component" value="Unassembled WGS sequence"/>
</dbReference>
<dbReference type="PANTHER" id="PTHR24373">
    <property type="entry name" value="SLIT RELATED LEUCINE-RICH REPEAT NEURONAL PROTEIN"/>
    <property type="match status" value="1"/>
</dbReference>